<protein>
    <submittedName>
        <fullName evidence="1">Uncharacterized protein</fullName>
    </submittedName>
</protein>
<comment type="caution">
    <text evidence="1">The sequence shown here is derived from an EMBL/GenBank/DDBJ whole genome shotgun (WGS) entry which is preliminary data.</text>
</comment>
<sequence length="141" mass="15983">MSHVPSQHYVCAINVTPFDSNNDDAYCRKDYGQNTDQLRVISLDYRQAIAGDMDLVSLESSSSPLLTLEWMENVAKMAQLELMRKKAIVYYIVTSVDAQHVLSIINDAHWSSNSPYSNIDMSYGKTKIDRYDATCFDSGRL</sequence>
<name>A0A024G9H1_9STRA</name>
<dbReference type="InParanoid" id="A0A024G9H1"/>
<accession>A0A024G9H1</accession>
<organism evidence="1 2">
    <name type="scientific">Albugo candida</name>
    <dbReference type="NCBI Taxonomy" id="65357"/>
    <lineage>
        <taxon>Eukaryota</taxon>
        <taxon>Sar</taxon>
        <taxon>Stramenopiles</taxon>
        <taxon>Oomycota</taxon>
        <taxon>Peronosporomycetes</taxon>
        <taxon>Albuginales</taxon>
        <taxon>Albuginaceae</taxon>
        <taxon>Albugo</taxon>
    </lineage>
</organism>
<dbReference type="EMBL" id="CAIX01000047">
    <property type="protein sequence ID" value="CCI43319.1"/>
    <property type="molecule type" value="Genomic_DNA"/>
</dbReference>
<gene>
    <name evidence="1" type="ORF">BN9_041030</name>
</gene>
<evidence type="ECO:0000313" key="1">
    <source>
        <dbReference type="EMBL" id="CCI43319.1"/>
    </source>
</evidence>
<keyword evidence="2" id="KW-1185">Reference proteome</keyword>
<proteinExistence type="predicted"/>
<evidence type="ECO:0000313" key="2">
    <source>
        <dbReference type="Proteomes" id="UP000053237"/>
    </source>
</evidence>
<reference evidence="1 2" key="1">
    <citation type="submission" date="2012-05" db="EMBL/GenBank/DDBJ databases">
        <title>Recombination and specialization in a pathogen metapopulation.</title>
        <authorList>
            <person name="Gardiner A."/>
            <person name="Kemen E."/>
            <person name="Schultz-Larsen T."/>
            <person name="MacLean D."/>
            <person name="Van Oosterhout C."/>
            <person name="Jones J.D.G."/>
        </authorList>
    </citation>
    <scope>NUCLEOTIDE SEQUENCE [LARGE SCALE GENOMIC DNA]</scope>
    <source>
        <strain evidence="1 2">Ac Nc2</strain>
    </source>
</reference>
<dbReference type="AlphaFoldDB" id="A0A024G9H1"/>
<dbReference type="Proteomes" id="UP000053237">
    <property type="component" value="Unassembled WGS sequence"/>
</dbReference>